<sequence>MATPRNETIPPSYAASLHESTISSETYDSRRSSFSDDLPVYGPRRQSSSRSSRRETLTQTKEFPFVIEHGGKEVVNLTLITERAFSKHVPTVLQDSPLKGKVHLNLEKPETIQSVVISIRGKYLTGASPDQHRTFLELTHNLWNPAQGDPRQSVVQGNSTSTNPSMDVSPTTSFTGKLQGRYVWPFSIELPKEVTITCGTDKRLRSFALPQTFNERYARGSINYELVLRISRSRLRTDYRIPARFGYIPLTRPPALPALISLSYQEAVPLLGPTIDPEGWFSESPVTVIGSIFNNRLVEISCTLCLAKPLSYTRSTLIPLFLRLESDDQQALDLLSAPKAIVVKLKRRIHYHPNPTKAQGSYALRDSIDYYEPAIWWPSSEGSEESLSRFRYFNGEIHLPSDVKPTSAMGDFRLEYFVVLAPFEVAAFEPSEQRDLLEYPVEIVTCFASGPRPRSPGPAAADLDTDTPDWLYSGRRKYKLLASFLAHSQQLEVMSAADPLPALPPTYSNDIDVLGIPSFVSDLPAYSPGRPPPPGARPGNRPFERREFHHELKKKGSPFAVLTIISEGPYSKTLPTFIEGQPIVGKVRLSLEKPEVIHSVIVSVSHCENDMVIGQVITGANQGEQLTFIHITRTLWSQADGEPQNTNANIQDSSPPNLSDGAASLPKFSGKLQGEYVWHFSIELPKEVVLPLGTRNEPQVFTPPATFNERHARASVAYEVSVKFTRGKLRPDHKLAGPFGYIPITRPPPFSILRQIAYQEGTALLGPTIDTEGWFRTESVKVQVKVFNTRTVKVGCTLFLAKPLSYTRGSLIPLTLLIESSDQQALDLLSAPKAIVLRLRRRIKNNWESEHALDPLSWKDTVEDSQLAVWWPSSEIPENNTTLSRFVNGELHLRSDIKPTSAMANFRIEYSVVLLPFDSPGAVILQTEPLIQQRVDIVTAFAPGPRPRMSAPPGYESDSAITATSALGFSATAAFIYASNVLTLPMDASSPPRYRRFSSRPGPAPLSGSELPPYTRRNTLTQPINLHREPTEHVFQLADGKSRPWITLKVYSSAKSPKSLPTFFEKENITGLLELEAERGDSIQAITATVTGRIITGSGIDDSFVFLNQTQPIWSKSTDTPRVPSPSEGAASNKLLGHCVWPLSLALPRTATVPSGSGDMCSFRLPETFLERQTRVSVQYDLTIVVSRGRLRADNRIKTAFGYVPSTRPEPPSLLRQLAYQQFLPLPGPLSDPEGWKTLRTVSVRGTMFNAHRAEARCTLSLAKPLCYPRGTVLPCFLTLEARESRLLDLLSTPAAIVLTLRRRVRFYNKSNSSRRDVAWNEAVEDMGTATWWPSTDARSDSTTRHLEGEIRLAKDLRPTSEMGHFSISYSVVLCPFAATGFSSDAIAMLSEPVEIATMHPKGPRTNAYSPPAYDPLSRRNDDSTTHPDFVPFTPLRPANSTTSTRGSWVRMEGPSIDSKSGIPGPHELPNDQDHELPSYAHAQTQGQQSRESSGVGLAREHHRFLEGAKGRKWLSIFVKSRANTPASLPVFFEGDTIAGRVEVDLDKAESSKGVSIYIRAGTTFVGQDEEPFLKEEQVLWTGSKLVGKHSWPFSFQLPKEVSVKDGDKSGTFPLPPNYTERASPAYIDYRLVVTVKRGFLKVNQTCVEFIQRAMVLETNQCSLQIHFSLLTSFGYHPITLPEKPSPLRLVAYSEGSPLLGPEADPDGWKVLTGIKVKGTLFNTKEVEVNCTVRRQTFIKSHELTKCDITVGSSSTVGSAIPLIITLSGDDTHALDVLASPSAIQLRLRRGMATGSEATDDNGARRTDNYFVEDCGAAYFWPSREGEQVPNQRVLHGELEVGKGLKPSFKFPKLTIRYSLELLPFKAAGFVTTDSGNNAVLLKEQVTIASRQIPGLVTHSYAPPGYEKRQDVDYNKSLGLLENGNQRFLGHHHMG</sequence>
<name>A0A409VC15_9AGAR</name>
<organism evidence="3 4">
    <name type="scientific">Gymnopilus dilepis</name>
    <dbReference type="NCBI Taxonomy" id="231916"/>
    <lineage>
        <taxon>Eukaryota</taxon>
        <taxon>Fungi</taxon>
        <taxon>Dikarya</taxon>
        <taxon>Basidiomycota</taxon>
        <taxon>Agaricomycotina</taxon>
        <taxon>Agaricomycetes</taxon>
        <taxon>Agaricomycetidae</taxon>
        <taxon>Agaricales</taxon>
        <taxon>Agaricineae</taxon>
        <taxon>Hymenogastraceae</taxon>
        <taxon>Gymnopilus</taxon>
    </lineage>
</organism>
<dbReference type="GO" id="GO:0005829">
    <property type="term" value="C:cytosol"/>
    <property type="evidence" value="ECO:0007669"/>
    <property type="project" value="TreeGrafter"/>
</dbReference>
<dbReference type="Pfam" id="PF00339">
    <property type="entry name" value="Arrestin_N"/>
    <property type="match status" value="1"/>
</dbReference>
<comment type="caution">
    <text evidence="3">The sequence shown here is derived from an EMBL/GenBank/DDBJ whole genome shotgun (WGS) entry which is preliminary data.</text>
</comment>
<dbReference type="InterPro" id="IPR050357">
    <property type="entry name" value="Arrestin_domain-protein"/>
</dbReference>
<feature type="region of interest" description="Disordered" evidence="1">
    <location>
        <begin position="1400"/>
        <end position="1475"/>
    </location>
</feature>
<dbReference type="InterPro" id="IPR011021">
    <property type="entry name" value="Arrestin-like_N"/>
</dbReference>
<dbReference type="Gene3D" id="2.60.40.640">
    <property type="match status" value="3"/>
</dbReference>
<feature type="region of interest" description="Disordered" evidence="1">
    <location>
        <begin position="151"/>
        <end position="172"/>
    </location>
</feature>
<dbReference type="EMBL" id="NHYE01005665">
    <property type="protein sequence ID" value="PPQ64594.1"/>
    <property type="molecule type" value="Genomic_DNA"/>
</dbReference>
<dbReference type="PANTHER" id="PTHR11188">
    <property type="entry name" value="ARRESTIN DOMAIN CONTAINING PROTEIN"/>
    <property type="match status" value="1"/>
</dbReference>
<dbReference type="GO" id="GO:0005886">
    <property type="term" value="C:plasma membrane"/>
    <property type="evidence" value="ECO:0007669"/>
    <property type="project" value="TreeGrafter"/>
</dbReference>
<dbReference type="InParanoid" id="A0A409VC15"/>
<accession>A0A409VC15</accession>
<evidence type="ECO:0000313" key="3">
    <source>
        <dbReference type="EMBL" id="PPQ64594.1"/>
    </source>
</evidence>
<feature type="compositionally biased region" description="Basic and acidic residues" evidence="1">
    <location>
        <begin position="1417"/>
        <end position="1426"/>
    </location>
</feature>
<feature type="domain" description="Arrestin-like N-terminal" evidence="2">
    <location>
        <begin position="94"/>
        <end position="233"/>
    </location>
</feature>
<dbReference type="GO" id="GO:0070086">
    <property type="term" value="P:ubiquitin-dependent endocytosis"/>
    <property type="evidence" value="ECO:0007669"/>
    <property type="project" value="TreeGrafter"/>
</dbReference>
<evidence type="ECO:0000313" key="4">
    <source>
        <dbReference type="Proteomes" id="UP000284706"/>
    </source>
</evidence>
<feature type="region of interest" description="Disordered" evidence="1">
    <location>
        <begin position="1"/>
        <end position="57"/>
    </location>
</feature>
<dbReference type="InterPro" id="IPR014752">
    <property type="entry name" value="Arrestin-like_C"/>
</dbReference>
<evidence type="ECO:0000259" key="2">
    <source>
        <dbReference type="Pfam" id="PF00339"/>
    </source>
</evidence>
<dbReference type="GO" id="GO:0031625">
    <property type="term" value="F:ubiquitin protein ligase binding"/>
    <property type="evidence" value="ECO:0007669"/>
    <property type="project" value="TreeGrafter"/>
</dbReference>
<dbReference type="InterPro" id="IPR014756">
    <property type="entry name" value="Ig_E-set"/>
</dbReference>
<keyword evidence="4" id="KW-1185">Reference proteome</keyword>
<dbReference type="SUPFAM" id="SSF81296">
    <property type="entry name" value="E set domains"/>
    <property type="match status" value="1"/>
</dbReference>
<gene>
    <name evidence="3" type="ORF">CVT26_001992</name>
</gene>
<proteinExistence type="predicted"/>
<dbReference type="OrthoDB" id="3162660at2759"/>
<dbReference type="GO" id="GO:0030674">
    <property type="term" value="F:protein-macromolecule adaptor activity"/>
    <property type="evidence" value="ECO:0007669"/>
    <property type="project" value="TreeGrafter"/>
</dbReference>
<protein>
    <recommendedName>
        <fullName evidence="2">Arrestin-like N-terminal domain-containing protein</fullName>
    </recommendedName>
</protein>
<dbReference type="PANTHER" id="PTHR11188:SF17">
    <property type="entry name" value="FI21816P1"/>
    <property type="match status" value="1"/>
</dbReference>
<evidence type="ECO:0000256" key="1">
    <source>
        <dbReference type="SAM" id="MobiDB-lite"/>
    </source>
</evidence>
<dbReference type="Proteomes" id="UP000284706">
    <property type="component" value="Unassembled WGS sequence"/>
</dbReference>
<feature type="compositionally biased region" description="Polar residues" evidence="1">
    <location>
        <begin position="153"/>
        <end position="172"/>
    </location>
</feature>
<reference evidence="3 4" key="1">
    <citation type="journal article" date="2018" name="Evol. Lett.">
        <title>Horizontal gene cluster transfer increased hallucinogenic mushroom diversity.</title>
        <authorList>
            <person name="Reynolds H.T."/>
            <person name="Vijayakumar V."/>
            <person name="Gluck-Thaler E."/>
            <person name="Korotkin H.B."/>
            <person name="Matheny P.B."/>
            <person name="Slot J.C."/>
        </authorList>
    </citation>
    <scope>NUCLEOTIDE SEQUENCE [LARGE SCALE GENOMIC DNA]</scope>
    <source>
        <strain evidence="3 4">SRW20</strain>
    </source>
</reference>
<feature type="region of interest" description="Disordered" evidence="1">
    <location>
        <begin position="640"/>
        <end position="663"/>
    </location>
</feature>
<dbReference type="STRING" id="231916.A0A409VC15"/>
<feature type="region of interest" description="Disordered" evidence="1">
    <location>
        <begin position="993"/>
        <end position="1016"/>
    </location>
</feature>
<feature type="compositionally biased region" description="Polar residues" evidence="1">
    <location>
        <begin position="643"/>
        <end position="657"/>
    </location>
</feature>